<reference evidence="3" key="1">
    <citation type="journal article" date="2019" name="Int. J. Syst. Evol. Microbiol.">
        <title>The Global Catalogue of Microorganisms (GCM) 10K type strain sequencing project: providing services to taxonomists for standard genome sequencing and annotation.</title>
        <authorList>
            <consortium name="The Broad Institute Genomics Platform"/>
            <consortium name="The Broad Institute Genome Sequencing Center for Infectious Disease"/>
            <person name="Wu L."/>
            <person name="Ma J."/>
        </authorList>
    </citation>
    <scope>NUCLEOTIDE SEQUENCE [LARGE SCALE GENOMIC DNA]</scope>
    <source>
        <strain evidence="3">ZS-35-S2</strain>
    </source>
</reference>
<dbReference type="Pfam" id="PF04073">
    <property type="entry name" value="tRNA_edit"/>
    <property type="match status" value="1"/>
</dbReference>
<sequence>MDEPILPDAVRRVEMDAMSRGLAIHVVKTRTVARTAVEAAEAVGVEVGQIVKSLVFRGSETGSPFLILVSGANRVNEKRAAGFIGEPIERPDADFVRQATGFAIGGVSPLGSTAPLPAFMDRALLAFPVVWAAAGTPFHVFETAPGHLREVLEATVVDL</sequence>
<gene>
    <name evidence="2" type="ORF">ACFSKQ_17165</name>
</gene>
<protein>
    <submittedName>
        <fullName evidence="2">YbaK/EbsC family protein</fullName>
    </submittedName>
</protein>
<dbReference type="InterPro" id="IPR036754">
    <property type="entry name" value="YbaK/aa-tRNA-synt-asso_dom_sf"/>
</dbReference>
<dbReference type="SUPFAM" id="SSF55826">
    <property type="entry name" value="YbaK/ProRS associated domain"/>
    <property type="match status" value="1"/>
</dbReference>
<name>A0ABW5CR45_9HYPH</name>
<comment type="caution">
    <text evidence="2">The sequence shown here is derived from an EMBL/GenBank/DDBJ whole genome shotgun (WGS) entry which is preliminary data.</text>
</comment>
<dbReference type="PANTHER" id="PTHR30411:SF1">
    <property type="entry name" value="CYTOPLASMIC PROTEIN"/>
    <property type="match status" value="1"/>
</dbReference>
<proteinExistence type="predicted"/>
<evidence type="ECO:0000313" key="3">
    <source>
        <dbReference type="Proteomes" id="UP001597371"/>
    </source>
</evidence>
<keyword evidence="3" id="KW-1185">Reference proteome</keyword>
<dbReference type="PANTHER" id="PTHR30411">
    <property type="entry name" value="CYTOPLASMIC PROTEIN"/>
    <property type="match status" value="1"/>
</dbReference>
<dbReference type="EMBL" id="JBHUIJ010000027">
    <property type="protein sequence ID" value="MFD2239182.1"/>
    <property type="molecule type" value="Genomic_DNA"/>
</dbReference>
<dbReference type="CDD" id="cd04333">
    <property type="entry name" value="ProX_deacylase"/>
    <property type="match status" value="1"/>
</dbReference>
<dbReference type="Proteomes" id="UP001597371">
    <property type="component" value="Unassembled WGS sequence"/>
</dbReference>
<evidence type="ECO:0000259" key="1">
    <source>
        <dbReference type="Pfam" id="PF04073"/>
    </source>
</evidence>
<dbReference type="Gene3D" id="3.90.960.10">
    <property type="entry name" value="YbaK/aminoacyl-tRNA synthetase-associated domain"/>
    <property type="match status" value="1"/>
</dbReference>
<dbReference type="InterPro" id="IPR007214">
    <property type="entry name" value="YbaK/aa-tRNA-synth-assoc-dom"/>
</dbReference>
<feature type="domain" description="YbaK/aminoacyl-tRNA synthetase-associated" evidence="1">
    <location>
        <begin position="33"/>
        <end position="150"/>
    </location>
</feature>
<accession>A0ABW5CR45</accession>
<evidence type="ECO:0000313" key="2">
    <source>
        <dbReference type="EMBL" id="MFD2239182.1"/>
    </source>
</evidence>
<dbReference type="RefSeq" id="WP_209738667.1">
    <property type="nucleotide sequence ID" value="NZ_CP072611.1"/>
</dbReference>
<organism evidence="2 3">
    <name type="scientific">Aureimonas populi</name>
    <dbReference type="NCBI Taxonomy" id="1701758"/>
    <lineage>
        <taxon>Bacteria</taxon>
        <taxon>Pseudomonadati</taxon>
        <taxon>Pseudomonadota</taxon>
        <taxon>Alphaproteobacteria</taxon>
        <taxon>Hyphomicrobiales</taxon>
        <taxon>Aurantimonadaceae</taxon>
        <taxon>Aureimonas</taxon>
    </lineage>
</organism>